<evidence type="ECO:0000259" key="9">
    <source>
        <dbReference type="PROSITE" id="PS00716"/>
    </source>
</evidence>
<accession>A0A7X9FS72</accession>
<dbReference type="InterPro" id="IPR013325">
    <property type="entry name" value="RNA_pol_sigma_r2"/>
</dbReference>
<dbReference type="PRINTS" id="PR00046">
    <property type="entry name" value="SIGMA70FCT"/>
</dbReference>
<dbReference type="AlphaFoldDB" id="A0A7X9FS72"/>
<evidence type="ECO:0000256" key="5">
    <source>
        <dbReference type="ARBA" id="ARBA00023163"/>
    </source>
</evidence>
<dbReference type="GO" id="GO:0003677">
    <property type="term" value="F:DNA binding"/>
    <property type="evidence" value="ECO:0007669"/>
    <property type="project" value="UniProtKB-KW"/>
</dbReference>
<feature type="domain" description="RNA polymerase sigma-70" evidence="9">
    <location>
        <begin position="363"/>
        <end position="389"/>
    </location>
</feature>
<keyword evidence="3 6" id="KW-0731">Sigma factor</keyword>
<dbReference type="InterPro" id="IPR013324">
    <property type="entry name" value="RNA_pol_sigma_r3/r4-like"/>
</dbReference>
<dbReference type="InterPro" id="IPR007630">
    <property type="entry name" value="RNA_pol_sigma70_r4"/>
</dbReference>
<proteinExistence type="inferred from homology"/>
<dbReference type="InterPro" id="IPR000943">
    <property type="entry name" value="RNA_pol_sigma70"/>
</dbReference>
<dbReference type="InterPro" id="IPR050813">
    <property type="entry name" value="Sigma-70_Factor"/>
</dbReference>
<evidence type="ECO:0000256" key="2">
    <source>
        <dbReference type="ARBA" id="ARBA00023015"/>
    </source>
</evidence>
<dbReference type="PROSITE" id="PS00716">
    <property type="entry name" value="SIGMA70_2"/>
    <property type="match status" value="1"/>
</dbReference>
<reference evidence="10 11" key="1">
    <citation type="journal article" date="2020" name="Biotechnol. Biofuels">
        <title>New insights from the biogas microbiome by comprehensive genome-resolved metagenomics of nearly 1600 species originating from multiple anaerobic digesters.</title>
        <authorList>
            <person name="Campanaro S."/>
            <person name="Treu L."/>
            <person name="Rodriguez-R L.M."/>
            <person name="Kovalovszki A."/>
            <person name="Ziels R.M."/>
            <person name="Maus I."/>
            <person name="Zhu X."/>
            <person name="Kougias P.G."/>
            <person name="Basile A."/>
            <person name="Luo G."/>
            <person name="Schluter A."/>
            <person name="Konstantinidis K.T."/>
            <person name="Angelidaki I."/>
        </authorList>
    </citation>
    <scope>NUCLEOTIDE SEQUENCE [LARGE SCALE GENOMIC DNA]</scope>
    <source>
        <strain evidence="10">AS27yjCOA_65</strain>
    </source>
</reference>
<evidence type="ECO:0000256" key="4">
    <source>
        <dbReference type="ARBA" id="ARBA00023125"/>
    </source>
</evidence>
<feature type="domain" description="RNA polymerase sigma-70" evidence="8">
    <location>
        <begin position="190"/>
        <end position="203"/>
    </location>
</feature>
<dbReference type="InterPro" id="IPR014284">
    <property type="entry name" value="RNA_pol_sigma-70_dom"/>
</dbReference>
<dbReference type="PANTHER" id="PTHR30376">
    <property type="entry name" value="SIGMA FACTOR RPOH HEAT SHOCK RELATED"/>
    <property type="match status" value="1"/>
</dbReference>
<keyword evidence="4 6" id="KW-0238">DNA-binding</keyword>
<dbReference type="SUPFAM" id="SSF88659">
    <property type="entry name" value="Sigma3 and sigma4 domains of RNA polymerase sigma factors"/>
    <property type="match status" value="1"/>
</dbReference>
<dbReference type="Pfam" id="PF00140">
    <property type="entry name" value="Sigma70_r1_2"/>
    <property type="match status" value="1"/>
</dbReference>
<evidence type="ECO:0000259" key="8">
    <source>
        <dbReference type="PROSITE" id="PS00715"/>
    </source>
</evidence>
<comment type="function">
    <text evidence="6">Sigma factors are initiation factors that promote the attachment of RNA polymerase to specific initiation sites and are then released.</text>
</comment>
<organism evidence="10 11">
    <name type="scientific">SAR324 cluster bacterium</name>
    <dbReference type="NCBI Taxonomy" id="2024889"/>
    <lineage>
        <taxon>Bacteria</taxon>
        <taxon>Deltaproteobacteria</taxon>
        <taxon>SAR324 cluster</taxon>
    </lineage>
</organism>
<gene>
    <name evidence="10" type="ORF">GYA55_09310</name>
</gene>
<feature type="compositionally biased region" description="Low complexity" evidence="7">
    <location>
        <begin position="53"/>
        <end position="64"/>
    </location>
</feature>
<evidence type="ECO:0000313" key="10">
    <source>
        <dbReference type="EMBL" id="NMC63350.1"/>
    </source>
</evidence>
<evidence type="ECO:0000256" key="3">
    <source>
        <dbReference type="ARBA" id="ARBA00023082"/>
    </source>
</evidence>
<feature type="region of interest" description="Disordered" evidence="7">
    <location>
        <begin position="1"/>
        <end position="78"/>
    </location>
</feature>
<evidence type="ECO:0000256" key="1">
    <source>
        <dbReference type="ARBA" id="ARBA00007788"/>
    </source>
</evidence>
<dbReference type="Gene3D" id="1.10.601.10">
    <property type="entry name" value="RNA Polymerase Primary Sigma Factor"/>
    <property type="match status" value="1"/>
</dbReference>
<comment type="caution">
    <text evidence="10">The sequence shown here is derived from an EMBL/GenBank/DDBJ whole genome shotgun (WGS) entry which is preliminary data.</text>
</comment>
<dbReference type="PROSITE" id="PS00715">
    <property type="entry name" value="SIGMA70_1"/>
    <property type="match status" value="1"/>
</dbReference>
<dbReference type="Gene3D" id="1.20.140.160">
    <property type="match status" value="1"/>
</dbReference>
<dbReference type="GO" id="GO:0016987">
    <property type="term" value="F:sigma factor activity"/>
    <property type="evidence" value="ECO:0007669"/>
    <property type="project" value="UniProtKB-KW"/>
</dbReference>
<dbReference type="GO" id="GO:0006352">
    <property type="term" value="P:DNA-templated transcription initiation"/>
    <property type="evidence" value="ECO:0007669"/>
    <property type="project" value="InterPro"/>
</dbReference>
<dbReference type="Proteomes" id="UP000524246">
    <property type="component" value="Unassembled WGS sequence"/>
</dbReference>
<dbReference type="EMBL" id="JAAZON010000419">
    <property type="protein sequence ID" value="NMC63350.1"/>
    <property type="molecule type" value="Genomic_DNA"/>
</dbReference>
<keyword evidence="5 6" id="KW-0804">Transcription</keyword>
<dbReference type="NCBIfam" id="NF005143">
    <property type="entry name" value="PRK06596.1"/>
    <property type="match status" value="1"/>
</dbReference>
<evidence type="ECO:0000256" key="7">
    <source>
        <dbReference type="SAM" id="MobiDB-lite"/>
    </source>
</evidence>
<dbReference type="Pfam" id="PF04542">
    <property type="entry name" value="Sigma70_r2"/>
    <property type="match status" value="1"/>
</dbReference>
<comment type="similarity">
    <text evidence="1 6">Belongs to the sigma-70 factor family.</text>
</comment>
<evidence type="ECO:0000256" key="6">
    <source>
        <dbReference type="RuleBase" id="RU362124"/>
    </source>
</evidence>
<dbReference type="Pfam" id="PF04545">
    <property type="entry name" value="Sigma70_r4"/>
    <property type="match status" value="1"/>
</dbReference>
<name>A0A7X9FS72_9DELT</name>
<feature type="compositionally biased region" description="Basic residues" evidence="7">
    <location>
        <begin position="1"/>
        <end position="11"/>
    </location>
</feature>
<protein>
    <recommendedName>
        <fullName evidence="6">RNA polymerase sigma factor</fullName>
    </recommendedName>
</protein>
<dbReference type="InterPro" id="IPR009042">
    <property type="entry name" value="RNA_pol_sigma70_r1_2"/>
</dbReference>
<evidence type="ECO:0000313" key="11">
    <source>
        <dbReference type="Proteomes" id="UP000524246"/>
    </source>
</evidence>
<sequence length="408" mass="46362">MPAKKVTKKGKCSVSSENETDSREGVLPSSSEELVGKAFQGIKIKSSSKKSAKQSQRGSKSSASFGLGGSGNEEPPMDFQGFIVDEVEENVSIAPEAILPPEDSEPIDSEWGPNELAESSTEIVRYDPLTAYLREISRYPQISKEEEFNLAVRYREHSDLKAAYKLVLANLWLVVKIARDYEAAARNVLDLIQEGNIGLMEAVKNFDPYKDVRLPSYAIWWIKAYIIRFIIANWRLIKIGTTQAQRKLFFNLKKEKERLEREGFSPMPKLIAERLNVRESDVIEMEQRLSLPEMSIDAPISQEDSDSNLGSIIPSGEMDAEEILSRKQTKELILSSLNEFSSVLNEKEAVIFRERLVGEEKATLHDLAERFSLSKERIRQLESRVKEKLKAFLIEKFGDRMEKLHIDL</sequence>
<dbReference type="NCBIfam" id="TIGR02937">
    <property type="entry name" value="sigma70-ECF"/>
    <property type="match status" value="1"/>
</dbReference>
<dbReference type="InterPro" id="IPR007627">
    <property type="entry name" value="RNA_pol_sigma70_r2"/>
</dbReference>
<keyword evidence="2 6" id="KW-0805">Transcription regulation</keyword>
<dbReference type="SUPFAM" id="SSF88946">
    <property type="entry name" value="Sigma2 domain of RNA polymerase sigma factors"/>
    <property type="match status" value="1"/>
</dbReference>
<dbReference type="PANTHER" id="PTHR30376:SF3">
    <property type="entry name" value="RNA POLYMERASE SIGMA FACTOR RPOH"/>
    <property type="match status" value="1"/>
</dbReference>